<keyword evidence="5" id="KW-1185">Reference proteome</keyword>
<reference evidence="4" key="1">
    <citation type="submission" date="2022-07" db="EMBL/GenBank/DDBJ databases">
        <authorList>
            <person name="Macas J."/>
            <person name="Novak P."/>
            <person name="Neumann P."/>
        </authorList>
    </citation>
    <scope>NUCLEOTIDE SEQUENCE</scope>
</reference>
<dbReference type="SMART" id="SM00355">
    <property type="entry name" value="ZnF_C2H2"/>
    <property type="match status" value="2"/>
</dbReference>
<feature type="region of interest" description="Disordered" evidence="1">
    <location>
        <begin position="1"/>
        <end position="26"/>
    </location>
</feature>
<evidence type="ECO:0000259" key="2">
    <source>
        <dbReference type="SMART" id="SM00355"/>
    </source>
</evidence>
<dbReference type="GO" id="GO:0008270">
    <property type="term" value="F:zinc ion binding"/>
    <property type="evidence" value="ECO:0007669"/>
    <property type="project" value="InterPro"/>
</dbReference>
<name>A0A9P1EB69_CUSEU</name>
<evidence type="ECO:0000313" key="5">
    <source>
        <dbReference type="Proteomes" id="UP001152484"/>
    </source>
</evidence>
<dbReference type="PANTHER" id="PTHR47487">
    <property type="entry name" value="OS06G0651300 PROTEIN-RELATED"/>
    <property type="match status" value="1"/>
</dbReference>
<dbReference type="OrthoDB" id="1286660at2759"/>
<feature type="domain" description="U1-type" evidence="3">
    <location>
        <begin position="252"/>
        <end position="286"/>
    </location>
</feature>
<dbReference type="InterPro" id="IPR013087">
    <property type="entry name" value="Znf_C2H2_type"/>
</dbReference>
<evidence type="ECO:0000259" key="3">
    <source>
        <dbReference type="SMART" id="SM00451"/>
    </source>
</evidence>
<dbReference type="SMART" id="SM00451">
    <property type="entry name" value="ZnF_U1"/>
    <property type="match status" value="2"/>
</dbReference>
<dbReference type="GO" id="GO:0003676">
    <property type="term" value="F:nucleic acid binding"/>
    <property type="evidence" value="ECO:0007669"/>
    <property type="project" value="InterPro"/>
</dbReference>
<dbReference type="EMBL" id="CAMAPE010000030">
    <property type="protein sequence ID" value="CAH9093359.1"/>
    <property type="molecule type" value="Genomic_DNA"/>
</dbReference>
<feature type="compositionally biased region" description="Basic and acidic residues" evidence="1">
    <location>
        <begin position="281"/>
        <end position="290"/>
    </location>
</feature>
<feature type="domain" description="C2H2-type" evidence="2">
    <location>
        <begin position="174"/>
        <end position="198"/>
    </location>
</feature>
<dbReference type="InterPro" id="IPR036236">
    <property type="entry name" value="Znf_C2H2_sf"/>
</dbReference>
<feature type="domain" description="C2H2-type" evidence="2">
    <location>
        <begin position="255"/>
        <end position="279"/>
    </location>
</feature>
<feature type="region of interest" description="Disordered" evidence="1">
    <location>
        <begin position="271"/>
        <end position="290"/>
    </location>
</feature>
<sequence length="290" mass="32537">MKNFKYPAPDHPSSSFFLPPDHPISDLGHSQRELEKKRIREEIIAQEDAQRRILEAEVRMELRMEREASMLRGDPKVPSSAEFVKRSAEPRVALPDERSLEDIIVKLVDERLAMLISGNVRAAKDDVNVPKSPEEVDRLILKPKTGDGDVSEGLKQEVVINGELLDKKKIKQDWNCDLCQITATSKTSLNDHFQGKKHKAKEAPGKNFSIGLSLSSPKLDMPRESSMLVITDEKSAASGQTQEKTEVKKRKNYTFSCENCGTGTFSSEVMEDHKTGKKHLSKVEKDNAGI</sequence>
<feature type="domain" description="U1-type" evidence="3">
    <location>
        <begin position="171"/>
        <end position="205"/>
    </location>
</feature>
<protein>
    <recommendedName>
        <fullName evidence="6">C2H2-type domain-containing protein</fullName>
    </recommendedName>
</protein>
<gene>
    <name evidence="4" type="ORF">CEURO_LOCUS12318</name>
</gene>
<dbReference type="Pfam" id="PF12874">
    <property type="entry name" value="zf-met"/>
    <property type="match status" value="1"/>
</dbReference>
<evidence type="ECO:0000256" key="1">
    <source>
        <dbReference type="SAM" id="MobiDB-lite"/>
    </source>
</evidence>
<dbReference type="AlphaFoldDB" id="A0A9P1EB69"/>
<proteinExistence type="predicted"/>
<dbReference type="Proteomes" id="UP001152484">
    <property type="component" value="Unassembled WGS sequence"/>
</dbReference>
<dbReference type="SUPFAM" id="SSF57667">
    <property type="entry name" value="beta-beta-alpha zinc fingers"/>
    <property type="match status" value="2"/>
</dbReference>
<comment type="caution">
    <text evidence="4">The sequence shown here is derived from an EMBL/GenBank/DDBJ whole genome shotgun (WGS) entry which is preliminary data.</text>
</comment>
<evidence type="ECO:0008006" key="6">
    <source>
        <dbReference type="Google" id="ProtNLM"/>
    </source>
</evidence>
<dbReference type="InterPro" id="IPR003604">
    <property type="entry name" value="Matrin/U1-like-C_Znf_C2H2"/>
</dbReference>
<dbReference type="PANTHER" id="PTHR47487:SF8">
    <property type="entry name" value="OS08G0270900 PROTEIN"/>
    <property type="match status" value="1"/>
</dbReference>
<dbReference type="Gene3D" id="3.30.160.60">
    <property type="entry name" value="Classic Zinc Finger"/>
    <property type="match status" value="2"/>
</dbReference>
<organism evidence="4 5">
    <name type="scientific">Cuscuta europaea</name>
    <name type="common">European dodder</name>
    <dbReference type="NCBI Taxonomy" id="41803"/>
    <lineage>
        <taxon>Eukaryota</taxon>
        <taxon>Viridiplantae</taxon>
        <taxon>Streptophyta</taxon>
        <taxon>Embryophyta</taxon>
        <taxon>Tracheophyta</taxon>
        <taxon>Spermatophyta</taxon>
        <taxon>Magnoliopsida</taxon>
        <taxon>eudicotyledons</taxon>
        <taxon>Gunneridae</taxon>
        <taxon>Pentapetalae</taxon>
        <taxon>asterids</taxon>
        <taxon>lamiids</taxon>
        <taxon>Solanales</taxon>
        <taxon>Convolvulaceae</taxon>
        <taxon>Cuscuteae</taxon>
        <taxon>Cuscuta</taxon>
        <taxon>Cuscuta subgen. Cuscuta</taxon>
    </lineage>
</organism>
<accession>A0A9P1EB69</accession>
<evidence type="ECO:0000313" key="4">
    <source>
        <dbReference type="EMBL" id="CAH9093359.1"/>
    </source>
</evidence>